<evidence type="ECO:0000313" key="9">
    <source>
        <dbReference type="EnsemblMetazoa" id="XP_011662691"/>
    </source>
</evidence>
<dbReference type="EnsemblMetazoa" id="XM_011664389">
    <property type="protein sequence ID" value="XP_011662691"/>
    <property type="gene ID" value="LOC105437583"/>
</dbReference>
<comment type="function">
    <text evidence="7">Component of the EKC/KEOPS complex that is required for the formation of a threonylcarbamoyl group on adenosine at position 37 (t(6)A37) in tRNAs that read codons beginning with adenine. The complex is probably involved in the transfer of the threonylcarbamoyl moiety of threonylcarbamoyl-AMP (TC-AMP) to the N6 group of A37. LAGE3 functions as a dimerization module for the complex.</text>
</comment>
<dbReference type="Proteomes" id="UP000007110">
    <property type="component" value="Unassembled WGS sequence"/>
</dbReference>
<evidence type="ECO:0000256" key="6">
    <source>
        <dbReference type="ARBA" id="ARBA00023242"/>
    </source>
</evidence>
<dbReference type="KEGG" id="spu:105437583"/>
<dbReference type="GO" id="GO:0008033">
    <property type="term" value="P:tRNA processing"/>
    <property type="evidence" value="ECO:0007669"/>
    <property type="project" value="UniProtKB-KW"/>
</dbReference>
<dbReference type="FunCoup" id="A0A7M7HCK4">
    <property type="interactions" value="249"/>
</dbReference>
<evidence type="ECO:0000256" key="5">
    <source>
        <dbReference type="ARBA" id="ARBA00022694"/>
    </source>
</evidence>
<dbReference type="Pfam" id="PF09341">
    <property type="entry name" value="Pcc1"/>
    <property type="match status" value="1"/>
</dbReference>
<comment type="subcellular location">
    <subcellularLocation>
        <location evidence="2">Cytoplasm</location>
    </subcellularLocation>
    <subcellularLocation>
        <location evidence="1">Nucleus</location>
    </subcellularLocation>
</comment>
<dbReference type="InterPro" id="IPR015419">
    <property type="entry name" value="CTAG/Pcc1"/>
</dbReference>
<evidence type="ECO:0000256" key="3">
    <source>
        <dbReference type="ARBA" id="ARBA00007073"/>
    </source>
</evidence>
<dbReference type="GO" id="GO:0005634">
    <property type="term" value="C:nucleus"/>
    <property type="evidence" value="ECO:0007669"/>
    <property type="project" value="UniProtKB-SubCell"/>
</dbReference>
<keyword evidence="5" id="KW-0819">tRNA processing</keyword>
<dbReference type="PANTHER" id="PTHR31283:SF5">
    <property type="entry name" value="EKC_KEOPS COMPLEX SUBUNIT LAGE3"/>
    <property type="match status" value="1"/>
</dbReference>
<sequence>MNLTAESLLKCELRIPMYSEREVGIAYNSLCVDKEPRPKEITKMLRVEGTTLVVNFSATQARLMRVAVGSFMDFLLLVTQTMDEFGRPVTRDPVIT</sequence>
<dbReference type="FunFam" id="3.30.310.50:FF:000005">
    <property type="entry name" value="L antigen family member 3"/>
    <property type="match status" value="1"/>
</dbReference>
<dbReference type="PANTHER" id="PTHR31283">
    <property type="entry name" value="EKC/KEOPS COMPLEX SUBUNIT PCC1 FAMILY MEMBER"/>
    <property type="match status" value="1"/>
</dbReference>
<keyword evidence="10" id="KW-1185">Reference proteome</keyword>
<dbReference type="OMA" id="HAKIAYR"/>
<dbReference type="InParanoid" id="A0A7M7HCK4"/>
<keyword evidence="6" id="KW-0539">Nucleus</keyword>
<organism evidence="9 10">
    <name type="scientific">Strongylocentrotus purpuratus</name>
    <name type="common">Purple sea urchin</name>
    <dbReference type="NCBI Taxonomy" id="7668"/>
    <lineage>
        <taxon>Eukaryota</taxon>
        <taxon>Metazoa</taxon>
        <taxon>Echinodermata</taxon>
        <taxon>Eleutherozoa</taxon>
        <taxon>Echinozoa</taxon>
        <taxon>Echinoidea</taxon>
        <taxon>Euechinoidea</taxon>
        <taxon>Echinacea</taxon>
        <taxon>Camarodonta</taxon>
        <taxon>Echinidea</taxon>
        <taxon>Strongylocentrotidae</taxon>
        <taxon>Strongylocentrotus</taxon>
    </lineage>
</organism>
<accession>A0A7M7HCK4</accession>
<evidence type="ECO:0000313" key="10">
    <source>
        <dbReference type="Proteomes" id="UP000007110"/>
    </source>
</evidence>
<proteinExistence type="inferred from homology"/>
<comment type="similarity">
    <text evidence="3">Belongs to the CTAG/PCC1 family.</text>
</comment>
<evidence type="ECO:0000256" key="2">
    <source>
        <dbReference type="ARBA" id="ARBA00004496"/>
    </source>
</evidence>
<reference evidence="9" key="2">
    <citation type="submission" date="2021-01" db="UniProtKB">
        <authorList>
            <consortium name="EnsemblMetazoa"/>
        </authorList>
    </citation>
    <scope>IDENTIFICATION</scope>
</reference>
<dbReference type="GO" id="GO:0005737">
    <property type="term" value="C:cytoplasm"/>
    <property type="evidence" value="ECO:0007669"/>
    <property type="project" value="UniProtKB-SubCell"/>
</dbReference>
<dbReference type="Gene3D" id="3.30.310.50">
    <property type="entry name" value="Alpha-D-phosphohexomutase, C-terminal domain"/>
    <property type="match status" value="1"/>
</dbReference>
<keyword evidence="4" id="KW-0963">Cytoplasm</keyword>
<dbReference type="AlphaFoldDB" id="A0A7M7HCK4"/>
<dbReference type="RefSeq" id="XP_011662691.1">
    <property type="nucleotide sequence ID" value="XM_011664389.2"/>
</dbReference>
<protein>
    <recommendedName>
        <fullName evidence="8">L antigen family member 3</fullName>
    </recommendedName>
</protein>
<reference evidence="10" key="1">
    <citation type="submission" date="2015-02" db="EMBL/GenBank/DDBJ databases">
        <title>Genome sequencing for Strongylocentrotus purpuratus.</title>
        <authorList>
            <person name="Murali S."/>
            <person name="Liu Y."/>
            <person name="Vee V."/>
            <person name="English A."/>
            <person name="Wang M."/>
            <person name="Skinner E."/>
            <person name="Han Y."/>
            <person name="Muzny D.M."/>
            <person name="Worley K.C."/>
            <person name="Gibbs R.A."/>
        </authorList>
    </citation>
    <scope>NUCLEOTIDE SEQUENCE</scope>
</reference>
<name>A0A7M7HCK4_STRPU</name>
<evidence type="ECO:0000256" key="8">
    <source>
        <dbReference type="ARBA" id="ARBA00076355"/>
    </source>
</evidence>
<evidence type="ECO:0000256" key="1">
    <source>
        <dbReference type="ARBA" id="ARBA00004123"/>
    </source>
</evidence>
<evidence type="ECO:0000256" key="4">
    <source>
        <dbReference type="ARBA" id="ARBA00022490"/>
    </source>
</evidence>
<evidence type="ECO:0000256" key="7">
    <source>
        <dbReference type="ARBA" id="ARBA00053047"/>
    </source>
</evidence>
<dbReference type="GeneID" id="105437583"/>
<dbReference type="OrthoDB" id="10025739at2759"/>